<reference evidence="2" key="1">
    <citation type="submission" date="2020-12" db="EMBL/GenBank/DDBJ databases">
        <title>Metabolic potential, ecology and presence of endohyphal bacteria is reflected in genomic diversity of Mucoromycotina.</title>
        <authorList>
            <person name="Muszewska A."/>
            <person name="Okrasinska A."/>
            <person name="Steczkiewicz K."/>
            <person name="Drgas O."/>
            <person name="Orlowska M."/>
            <person name="Perlinska-Lenart U."/>
            <person name="Aleksandrzak-Piekarczyk T."/>
            <person name="Szatraj K."/>
            <person name="Zielenkiewicz U."/>
            <person name="Pilsyk S."/>
            <person name="Malc E."/>
            <person name="Mieczkowski P."/>
            <person name="Kruszewska J.S."/>
            <person name="Biernat P."/>
            <person name="Pawlowska J."/>
        </authorList>
    </citation>
    <scope>NUCLEOTIDE SEQUENCE</scope>
    <source>
        <strain evidence="2">WA0000017839</strain>
    </source>
</reference>
<feature type="region of interest" description="Disordered" evidence="1">
    <location>
        <begin position="422"/>
        <end position="454"/>
    </location>
</feature>
<evidence type="ECO:0000313" key="3">
    <source>
        <dbReference type="Proteomes" id="UP000603453"/>
    </source>
</evidence>
<sequence>MRIQEVPTEICREIFFLSENPYQCALVCKSWTEHALQVFYNDLTLGAFGIYRTKQELKMIAKDRDGFFKYANLVKKLTIGENNDRSPAKFPPKNFIKRTQHSDLEFDRHEFITLLECLPNLESLHISLNVQDENYLQYILETDSKTCLNNIQSITSDRSDIQFSLYYKYRATITTLKVNDQRDIVNVDSRWGGMLTLLSHFPKMTDLTLINPPNNVTTFDVQKACPSLISFEFNADFDLSDERALQILDNPANFDSNNSLKMFRLALPTMSKAYISYLAEYMCIQLDTFEVEMFDINLYDWLIHVGMDSALKFAKQIGKMEEFSFSCMANEMYLRRTFSDKANITGYFELLNGFRGDKNPYCRIEFCDVNGFSAEDFVEYNAHDGLNLRCKLDYKDYRFPYQGAIEGAQALCPYADDRIDNDNDRHVGEKHDSVDDNQSSDNDSSDDDIQTNYGIKITSPDRQISVIGLEVVNYMHVTMSDRHPDLPFKFIEYAFTHCPNLEYFHFGFLEEPAEEFCITTVINPRKLKINHQVTSTNPQENMKVVKTADFVPSDEWLNFVVGFVPDIEIFALGDHNLDSTTPDMTEIDLTCFKKLKTIYFLMEVISKGDANMAFIHFKYSDGDEAYFCQECANPLALNMVDLVNFQNCCNNEALDTRCITIFCEKHIQIVVYSDEHGTIGEINDGRMLDYVRINSNFFRTISII</sequence>
<dbReference type="Proteomes" id="UP000603453">
    <property type="component" value="Unassembled WGS sequence"/>
</dbReference>
<dbReference type="Gene3D" id="3.80.10.10">
    <property type="entry name" value="Ribonuclease Inhibitor"/>
    <property type="match status" value="1"/>
</dbReference>
<evidence type="ECO:0000313" key="2">
    <source>
        <dbReference type="EMBL" id="KAG2208670.1"/>
    </source>
</evidence>
<comment type="caution">
    <text evidence="2">The sequence shown here is derived from an EMBL/GenBank/DDBJ whole genome shotgun (WGS) entry which is preliminary data.</text>
</comment>
<proteinExistence type="predicted"/>
<feature type="compositionally biased region" description="Basic and acidic residues" evidence="1">
    <location>
        <begin position="422"/>
        <end position="434"/>
    </location>
</feature>
<name>A0A8H7V666_9FUNG</name>
<organism evidence="2 3">
    <name type="scientific">Mucor saturninus</name>
    <dbReference type="NCBI Taxonomy" id="64648"/>
    <lineage>
        <taxon>Eukaryota</taxon>
        <taxon>Fungi</taxon>
        <taxon>Fungi incertae sedis</taxon>
        <taxon>Mucoromycota</taxon>
        <taxon>Mucoromycotina</taxon>
        <taxon>Mucoromycetes</taxon>
        <taxon>Mucorales</taxon>
        <taxon>Mucorineae</taxon>
        <taxon>Mucoraceae</taxon>
        <taxon>Mucor</taxon>
    </lineage>
</organism>
<dbReference type="AlphaFoldDB" id="A0A8H7V666"/>
<evidence type="ECO:0000256" key="1">
    <source>
        <dbReference type="SAM" id="MobiDB-lite"/>
    </source>
</evidence>
<protein>
    <submittedName>
        <fullName evidence="2">Uncharacterized protein</fullName>
    </submittedName>
</protein>
<gene>
    <name evidence="2" type="ORF">INT47_007768</name>
</gene>
<dbReference type="EMBL" id="JAEPRD010000018">
    <property type="protein sequence ID" value="KAG2208670.1"/>
    <property type="molecule type" value="Genomic_DNA"/>
</dbReference>
<dbReference type="InterPro" id="IPR032675">
    <property type="entry name" value="LRR_dom_sf"/>
</dbReference>
<accession>A0A8H7V666</accession>
<keyword evidence="3" id="KW-1185">Reference proteome</keyword>